<dbReference type="InterPro" id="IPR036034">
    <property type="entry name" value="PDZ_sf"/>
</dbReference>
<protein>
    <recommendedName>
        <fullName evidence="4">PDZ domain-containing protein</fullName>
    </recommendedName>
</protein>
<feature type="transmembrane region" description="Helical" evidence="1">
    <location>
        <begin position="63"/>
        <end position="84"/>
    </location>
</feature>
<evidence type="ECO:0000256" key="1">
    <source>
        <dbReference type="SAM" id="Phobius"/>
    </source>
</evidence>
<keyword evidence="1" id="KW-0472">Membrane</keyword>
<dbReference type="Gene3D" id="2.30.42.10">
    <property type="match status" value="1"/>
</dbReference>
<reference evidence="2 3" key="1">
    <citation type="submission" date="2020-02" db="EMBL/GenBank/DDBJ databases">
        <title>Genome assembly of a novel Clostridium senegalense strain.</title>
        <authorList>
            <person name="Gupta T.B."/>
            <person name="Jauregui R."/>
            <person name="Maclean P."/>
            <person name="Nawarathana A."/>
            <person name="Brightwell G."/>
        </authorList>
    </citation>
    <scope>NUCLEOTIDE SEQUENCE [LARGE SCALE GENOMIC DNA]</scope>
    <source>
        <strain evidence="2 3">AGRFS4</strain>
    </source>
</reference>
<accession>A0A6M0H143</accession>
<dbReference type="SUPFAM" id="SSF50156">
    <property type="entry name" value="PDZ domain-like"/>
    <property type="match status" value="1"/>
</dbReference>
<feature type="transmembrane region" description="Helical" evidence="1">
    <location>
        <begin position="96"/>
        <end position="116"/>
    </location>
</feature>
<organism evidence="2 3">
    <name type="scientific">Clostridium senegalense</name>
    <dbReference type="NCBI Taxonomy" id="1465809"/>
    <lineage>
        <taxon>Bacteria</taxon>
        <taxon>Bacillati</taxon>
        <taxon>Bacillota</taxon>
        <taxon>Clostridia</taxon>
        <taxon>Eubacteriales</taxon>
        <taxon>Clostridiaceae</taxon>
        <taxon>Clostridium</taxon>
    </lineage>
</organism>
<dbReference type="EMBL" id="JAAGPU010000009">
    <property type="protein sequence ID" value="NEU04500.1"/>
    <property type="molecule type" value="Genomic_DNA"/>
</dbReference>
<feature type="transmembrane region" description="Helical" evidence="1">
    <location>
        <begin position="211"/>
        <end position="230"/>
    </location>
</feature>
<keyword evidence="1" id="KW-1133">Transmembrane helix</keyword>
<keyword evidence="3" id="KW-1185">Reference proteome</keyword>
<feature type="transmembrane region" description="Helical" evidence="1">
    <location>
        <begin position="12"/>
        <end position="33"/>
    </location>
</feature>
<comment type="caution">
    <text evidence="2">The sequence shown here is derived from an EMBL/GenBank/DDBJ whole genome shotgun (WGS) entry which is preliminary data.</text>
</comment>
<evidence type="ECO:0000313" key="3">
    <source>
        <dbReference type="Proteomes" id="UP000481872"/>
    </source>
</evidence>
<keyword evidence="1" id="KW-0812">Transmembrane</keyword>
<evidence type="ECO:0008006" key="4">
    <source>
        <dbReference type="Google" id="ProtNLM"/>
    </source>
</evidence>
<dbReference type="AlphaFoldDB" id="A0A6M0H143"/>
<dbReference type="Proteomes" id="UP000481872">
    <property type="component" value="Unassembled WGS sequence"/>
</dbReference>
<name>A0A6M0H143_9CLOT</name>
<feature type="transmembrane region" description="Helical" evidence="1">
    <location>
        <begin position="180"/>
        <end position="199"/>
    </location>
</feature>
<gene>
    <name evidence="2" type="ORF">G3M99_06425</name>
</gene>
<proteinExistence type="predicted"/>
<feature type="transmembrane region" description="Helical" evidence="1">
    <location>
        <begin position="39"/>
        <end position="56"/>
    </location>
</feature>
<feature type="transmembrane region" description="Helical" evidence="1">
    <location>
        <begin position="137"/>
        <end position="154"/>
    </location>
</feature>
<evidence type="ECO:0000313" key="2">
    <source>
        <dbReference type="EMBL" id="NEU04500.1"/>
    </source>
</evidence>
<sequence length="382" mass="42657">MGQKNVSAFELTISQIVIGIFGGALASILITLLGINFDAQSNVYIIFIISIILMMVNPRFICLSYSGAILGLFSLVFSLIGVLINKPEINIFVVDIINLVALIGIMHFVEGILVMVDGKRGAIPIFGSRDNKIVGGFAFKRLWALPVVLLMAIANNHGVTGDVINTPIWWPLLNHKENKILFETVVLAALPLYTVVGYTSVTFTKTKGKKTLMSGLYIALYGLILIILAPIAKAGIIAKFLLVLFMPIAHELMLKIQRKREVNGEPIYISDNEGIMILDVAKNSFGEKIGLRSKDIILNINNLDMNDDEFIFKFMEQVPNNLYMEIKRGTEKLFINETVEKKIRPGIVIVPRVIPNKNKVLKIENTFEDILRKIKERDKSDN</sequence>